<evidence type="ECO:0000256" key="1">
    <source>
        <dbReference type="SAM" id="MobiDB-lite"/>
    </source>
</evidence>
<dbReference type="Pfam" id="PF04151">
    <property type="entry name" value="PPC"/>
    <property type="match status" value="1"/>
</dbReference>
<dbReference type="RefSeq" id="WP_259481651.1">
    <property type="nucleotide sequence ID" value="NZ_BAAAQY010000016.1"/>
</dbReference>
<feature type="compositionally biased region" description="Low complexity" evidence="1">
    <location>
        <begin position="48"/>
        <end position="60"/>
    </location>
</feature>
<keyword evidence="2" id="KW-0732">Signal</keyword>
<feature type="region of interest" description="Disordered" evidence="1">
    <location>
        <begin position="37"/>
        <end position="105"/>
    </location>
</feature>
<feature type="signal peptide" evidence="2">
    <location>
        <begin position="1"/>
        <end position="37"/>
    </location>
</feature>
<dbReference type="Gene3D" id="2.60.40.2700">
    <property type="match status" value="4"/>
</dbReference>
<protein>
    <recommendedName>
        <fullName evidence="3">Peptidase C-terminal archaeal/bacterial domain-containing protein</fullName>
    </recommendedName>
</protein>
<keyword evidence="5" id="KW-1185">Reference proteome</keyword>
<proteinExistence type="predicted"/>
<accession>A0ABN3E6J7</accession>
<sequence>MSPAPRSRRPLRTARLTATALATTAALILTLATPANAATPAPAPEPVPSATATPTATPTPTLTPTPAPTTAPTASPTPTPTRTPGAPVTPLATRTEIEPNDTPITATALPLGDTVTGSVFTAGRTYEYDYYALDIPADGRLTLDLRFDENLGAGSAYTLTVLDDARNYLYDYTLDGYQFDGSFLRDQATFLAQGRYYVQLSARNTWASWGKTYTLTARNSPGLVETEFNSNTSSADALPLGKTLGGSSLVHSTYDYDYYALDAPAAGRLTLDFRFDGDLGGGSAYGLTVYDSSQNYLYSYDLDGFDSDGSFLRDQATYAAKGRYYVQIYGRNTWASWSKPYTLAAQVTPGLVETELNNNRGSADALPLGKTLAGSSLAHGSYDYDYYAVDVTTAGRLGIDFRFDKNLGGGSAYSLAVLDDAQNYLYSYDLDGFDSDGSFLRDQATFVAKGRYYVQIFARNSWASWGKPYSLTLTNTPGAVETEFNDTSNSADALPLATTVTGSSLIHRSYDHDYYAVDLPASGRVTLDFRYPAGLAGGSVYEFWVTGPTGAQLFSHTFSGTEFGGANGQWLRGQTIELPRGRSVITVFARQNWSSWGKPYSLTVSYPWKATPTPTISGTAKVGSTLTAKPGTWNPSPTLSYQWLRGGKPISGATKPTYTATASDAGAKLTVSVTGKKSGYTTSTKTSAAVTVAPGTLTATPTPTVKGTTKAGSTLTVTTGTWTPAPVTLTYQWLRGGKPISGATKSSYTLTTTDVGTAITVTVTGRKAGFTTVTKTSAKLAIPVPALSATPTPKISGTAKAGSTLTAQPGTWSPAPVSLTYQWSRNGKAITGATKSTYKLTTADAGTTITVTVTGKKAGYATASKTSAKLAIPLGTLTATPTPKISGTPKVGSTLTAQPGTWSPASVALRYQWFRNGVTISGATKSTYKAATADVGKKLTVVVVGSKAGYATVKKSSAAVTVKAK</sequence>
<dbReference type="InterPro" id="IPR007280">
    <property type="entry name" value="Peptidase_C_arc/bac"/>
</dbReference>
<evidence type="ECO:0000259" key="3">
    <source>
        <dbReference type="Pfam" id="PF04151"/>
    </source>
</evidence>
<dbReference type="Proteomes" id="UP001500929">
    <property type="component" value="Unassembled WGS sequence"/>
</dbReference>
<feature type="domain" description="Peptidase C-terminal archaeal/bacterial" evidence="3">
    <location>
        <begin position="255"/>
        <end position="330"/>
    </location>
</feature>
<evidence type="ECO:0000313" key="4">
    <source>
        <dbReference type="EMBL" id="GAA2249617.1"/>
    </source>
</evidence>
<reference evidence="4 5" key="1">
    <citation type="journal article" date="2019" name="Int. J. Syst. Evol. Microbiol.">
        <title>The Global Catalogue of Microorganisms (GCM) 10K type strain sequencing project: providing services to taxonomists for standard genome sequencing and annotation.</title>
        <authorList>
            <consortium name="The Broad Institute Genomics Platform"/>
            <consortium name="The Broad Institute Genome Sequencing Center for Infectious Disease"/>
            <person name="Wu L."/>
            <person name="Ma J."/>
        </authorList>
    </citation>
    <scope>NUCLEOTIDE SEQUENCE [LARGE SCALE GENOMIC DNA]</scope>
    <source>
        <strain evidence="4 5">JCM 16117</strain>
    </source>
</reference>
<comment type="caution">
    <text evidence="4">The sequence shown here is derived from an EMBL/GenBank/DDBJ whole genome shotgun (WGS) entry which is preliminary data.</text>
</comment>
<evidence type="ECO:0000313" key="5">
    <source>
        <dbReference type="Proteomes" id="UP001500929"/>
    </source>
</evidence>
<dbReference type="EMBL" id="BAAAQY010000016">
    <property type="protein sequence ID" value="GAA2249617.1"/>
    <property type="molecule type" value="Genomic_DNA"/>
</dbReference>
<dbReference type="Gene3D" id="2.60.120.380">
    <property type="match status" value="3"/>
</dbReference>
<organism evidence="4 5">
    <name type="scientific">Herbiconiux moechotypicola</name>
    <dbReference type="NCBI Taxonomy" id="637393"/>
    <lineage>
        <taxon>Bacteria</taxon>
        <taxon>Bacillati</taxon>
        <taxon>Actinomycetota</taxon>
        <taxon>Actinomycetes</taxon>
        <taxon>Micrococcales</taxon>
        <taxon>Microbacteriaceae</taxon>
        <taxon>Herbiconiux</taxon>
    </lineage>
</organism>
<name>A0ABN3E6J7_9MICO</name>
<feature type="compositionally biased region" description="Pro residues" evidence="1">
    <location>
        <begin position="61"/>
        <end position="81"/>
    </location>
</feature>
<feature type="chain" id="PRO_5045277207" description="Peptidase C-terminal archaeal/bacterial domain-containing protein" evidence="2">
    <location>
        <begin position="38"/>
        <end position="965"/>
    </location>
</feature>
<gene>
    <name evidence="4" type="ORF">GCM10009851_39000</name>
</gene>
<dbReference type="SUPFAM" id="SSF89260">
    <property type="entry name" value="Collagen-binding domain"/>
    <property type="match status" value="1"/>
</dbReference>
<evidence type="ECO:0000256" key="2">
    <source>
        <dbReference type="SAM" id="SignalP"/>
    </source>
</evidence>